<keyword evidence="2" id="KW-1185">Reference proteome</keyword>
<protein>
    <submittedName>
        <fullName evidence="1">Uncharacterized protein</fullName>
    </submittedName>
</protein>
<accession>A0A8X6Y372</accession>
<organism evidence="1 2">
    <name type="scientific">Trichonephila inaurata madagascariensis</name>
    <dbReference type="NCBI Taxonomy" id="2747483"/>
    <lineage>
        <taxon>Eukaryota</taxon>
        <taxon>Metazoa</taxon>
        <taxon>Ecdysozoa</taxon>
        <taxon>Arthropoda</taxon>
        <taxon>Chelicerata</taxon>
        <taxon>Arachnida</taxon>
        <taxon>Araneae</taxon>
        <taxon>Araneomorphae</taxon>
        <taxon>Entelegynae</taxon>
        <taxon>Araneoidea</taxon>
        <taxon>Nephilidae</taxon>
        <taxon>Trichonephila</taxon>
        <taxon>Trichonephila inaurata</taxon>
    </lineage>
</organism>
<gene>
    <name evidence="1" type="ORF">TNIN_184071</name>
</gene>
<comment type="caution">
    <text evidence="1">The sequence shown here is derived from an EMBL/GenBank/DDBJ whole genome shotgun (WGS) entry which is preliminary data.</text>
</comment>
<sequence>MGTIYFGYNNSNSREGKRLLSSRISHYKRKFGEFFPEVKGKKFISDQSLPKVQANNITNKLYRVDKNYPNCVTNVRSTRLSRTARQGYMAIALSNVVYGDENL</sequence>
<reference evidence="1" key="1">
    <citation type="submission" date="2020-08" db="EMBL/GenBank/DDBJ databases">
        <title>Multicomponent nature underlies the extraordinary mechanical properties of spider dragline silk.</title>
        <authorList>
            <person name="Kono N."/>
            <person name="Nakamura H."/>
            <person name="Mori M."/>
            <person name="Yoshida Y."/>
            <person name="Ohtoshi R."/>
            <person name="Malay A.D."/>
            <person name="Moran D.A.P."/>
            <person name="Tomita M."/>
            <person name="Numata K."/>
            <person name="Arakawa K."/>
        </authorList>
    </citation>
    <scope>NUCLEOTIDE SEQUENCE</scope>
</reference>
<name>A0A8X6Y372_9ARAC</name>
<proteinExistence type="predicted"/>
<evidence type="ECO:0000313" key="2">
    <source>
        <dbReference type="Proteomes" id="UP000886998"/>
    </source>
</evidence>
<dbReference type="AlphaFoldDB" id="A0A8X6Y372"/>
<dbReference type="OrthoDB" id="6452710at2759"/>
<dbReference type="EMBL" id="BMAV01015058">
    <property type="protein sequence ID" value="GFY64074.1"/>
    <property type="molecule type" value="Genomic_DNA"/>
</dbReference>
<evidence type="ECO:0000313" key="1">
    <source>
        <dbReference type="EMBL" id="GFY64074.1"/>
    </source>
</evidence>
<dbReference type="Proteomes" id="UP000886998">
    <property type="component" value="Unassembled WGS sequence"/>
</dbReference>